<protein>
    <submittedName>
        <fullName evidence="1">Uncharacterized protein</fullName>
    </submittedName>
</protein>
<evidence type="ECO:0000313" key="2">
    <source>
        <dbReference type="Proteomes" id="UP000539985"/>
    </source>
</evidence>
<dbReference type="Proteomes" id="UP000539985">
    <property type="component" value="Unassembled WGS sequence"/>
</dbReference>
<name>A0A7Y8C134_9PSED</name>
<sequence length="289" mass="33080">MNVFALIERPTEPIPLTEDNYYRRTNRRPPYIQSVGGEMKSYAICPACQNPVRLVNRTATETRSGSFYAKHHKDDVRGVADYSEHEYLKCPLANPARMDEKKRRSSVLQGQSNEVRDALVEAFDLVMSFIEIDTGIKFQDRVIEEMLDDFSKNRGYEYAAINLYNLPYAFVYMTESKDIFGCSVDSDIAEAISKLSEGFSIKHLGSSNYIRRNEKSRSKIRLLFYGHAESVKGGGVEAIVMRVVELPPGAGVDTAKVLYEKTIILDSAKFYNFYMKRKRRVDMARSRLK</sequence>
<reference evidence="1 2" key="1">
    <citation type="submission" date="2020-04" db="EMBL/GenBank/DDBJ databases">
        <title>Molecular characterization of pseudomonads from Agaricus bisporus reveal novel blotch 2 pathogens in Western Europe.</title>
        <authorList>
            <person name="Taparia T."/>
            <person name="Krijger M."/>
            <person name="Haynes E."/>
            <person name="Elpinstone J.G."/>
            <person name="Noble R."/>
            <person name="Van Der Wolf J."/>
        </authorList>
    </citation>
    <scope>NUCLEOTIDE SEQUENCE [LARGE SCALE GENOMIC DNA]</scope>
    <source>
        <strain evidence="1 2">H7001</strain>
    </source>
</reference>
<proteinExistence type="predicted"/>
<accession>A0A7Y8C134</accession>
<comment type="caution">
    <text evidence="1">The sequence shown here is derived from an EMBL/GenBank/DDBJ whole genome shotgun (WGS) entry which is preliminary data.</text>
</comment>
<organism evidence="1 2">
    <name type="scientific">Pseudomonas gingeri</name>
    <dbReference type="NCBI Taxonomy" id="117681"/>
    <lineage>
        <taxon>Bacteria</taxon>
        <taxon>Pseudomonadati</taxon>
        <taxon>Pseudomonadota</taxon>
        <taxon>Gammaproteobacteria</taxon>
        <taxon>Pseudomonadales</taxon>
        <taxon>Pseudomonadaceae</taxon>
        <taxon>Pseudomonas</taxon>
    </lineage>
</organism>
<evidence type="ECO:0000313" key="1">
    <source>
        <dbReference type="EMBL" id="NWB94876.1"/>
    </source>
</evidence>
<dbReference type="RefSeq" id="WP_177099969.1">
    <property type="nucleotide sequence ID" value="NZ_JACAQB010000003.1"/>
</dbReference>
<dbReference type="EMBL" id="JACAQB010000003">
    <property type="protein sequence ID" value="NWB94876.1"/>
    <property type="molecule type" value="Genomic_DNA"/>
</dbReference>
<dbReference type="AlphaFoldDB" id="A0A7Y8C134"/>
<gene>
    <name evidence="1" type="ORF">HX882_03105</name>
</gene>